<dbReference type="GO" id="GO:0070914">
    <property type="term" value="P:UV-damage excision repair"/>
    <property type="evidence" value="ECO:0007669"/>
    <property type="project" value="TreeGrafter"/>
</dbReference>
<dbReference type="GO" id="GO:0003684">
    <property type="term" value="F:damaged DNA binding"/>
    <property type="evidence" value="ECO:0007669"/>
    <property type="project" value="InterPro"/>
</dbReference>
<dbReference type="InterPro" id="IPR011335">
    <property type="entry name" value="Restrct_endonuc-II-like"/>
</dbReference>
<name>A0A7J7IDX1_9RHOD</name>
<accession>A0A7J7IDX1</accession>
<dbReference type="PANTHER" id="PTHR12749">
    <property type="entry name" value="EXCISION REPAIR CROSS-COMPLEMENTING 1 ERCC1"/>
    <property type="match status" value="1"/>
</dbReference>
<dbReference type="InterPro" id="IPR010994">
    <property type="entry name" value="RuvA_2-like"/>
</dbReference>
<evidence type="ECO:0000313" key="4">
    <source>
        <dbReference type="EMBL" id="KAF6000894.1"/>
    </source>
</evidence>
<keyword evidence="1" id="KW-0227">DNA damage</keyword>
<evidence type="ECO:0000256" key="1">
    <source>
        <dbReference type="ARBA" id="ARBA00022763"/>
    </source>
</evidence>
<evidence type="ECO:0000259" key="3">
    <source>
        <dbReference type="Pfam" id="PF12826"/>
    </source>
</evidence>
<dbReference type="AlphaFoldDB" id="A0A7J7IDX1"/>
<dbReference type="GO" id="GO:0000110">
    <property type="term" value="C:nucleotide-excision repair factor 1 complex"/>
    <property type="evidence" value="ECO:0007669"/>
    <property type="project" value="TreeGrafter"/>
</dbReference>
<dbReference type="Gene3D" id="1.10.150.20">
    <property type="entry name" value="5' to 3' exonuclease, C-terminal subdomain"/>
    <property type="match status" value="1"/>
</dbReference>
<evidence type="ECO:0000313" key="5">
    <source>
        <dbReference type="Proteomes" id="UP000530660"/>
    </source>
</evidence>
<dbReference type="GO" id="GO:0070522">
    <property type="term" value="C:ERCC4-ERCC1 complex"/>
    <property type="evidence" value="ECO:0007669"/>
    <property type="project" value="TreeGrafter"/>
</dbReference>
<feature type="domain" description="DisA/LigA helix-hairpin-helix motif" evidence="3">
    <location>
        <begin position="75"/>
        <end position="112"/>
    </location>
</feature>
<dbReference type="PANTHER" id="PTHR12749:SF0">
    <property type="entry name" value="DNA EXCISION REPAIR PROTEIN ERCC-1"/>
    <property type="match status" value="1"/>
</dbReference>
<proteinExistence type="predicted"/>
<dbReference type="SUPFAM" id="SSF52980">
    <property type="entry name" value="Restriction endonuclease-like"/>
    <property type="match status" value="1"/>
</dbReference>
<dbReference type="OrthoDB" id="4616at2759"/>
<dbReference type="Proteomes" id="UP000530660">
    <property type="component" value="Unassembled WGS sequence"/>
</dbReference>
<gene>
    <name evidence="4" type="primary">ERCC1</name>
    <name evidence="4" type="ORF">F1559_002306</name>
</gene>
<dbReference type="InterPro" id="IPR004579">
    <property type="entry name" value="ERCC1/RAD10/SWI10"/>
</dbReference>
<evidence type="ECO:0000256" key="2">
    <source>
        <dbReference type="ARBA" id="ARBA00023204"/>
    </source>
</evidence>
<dbReference type="EMBL" id="VWRR01000017">
    <property type="protein sequence ID" value="KAF6000894.1"/>
    <property type="molecule type" value="Genomic_DNA"/>
</dbReference>
<dbReference type="GO" id="GO:0006312">
    <property type="term" value="P:mitotic recombination"/>
    <property type="evidence" value="ECO:0007669"/>
    <property type="project" value="TreeGrafter"/>
</dbReference>
<keyword evidence="2" id="KW-0234">DNA repair</keyword>
<keyword evidence="5" id="KW-1185">Reference proteome</keyword>
<protein>
    <submittedName>
        <fullName evidence="4">Excision repair cross-complementation group 1</fullName>
    </submittedName>
</protein>
<sequence>MCLLQDLTLMVAWNNDEAARILESYKMQEGRASDSLQGALIGQRYVHTLTEGPSEVVRQGDSSLHRATAFLAASRAVNRTDAAVLLRHFGSLRKILTASVEELVAVPGIGPVKCAKLFKILHEPLAKDSF</sequence>
<dbReference type="GO" id="GO:0003697">
    <property type="term" value="F:single-stranded DNA binding"/>
    <property type="evidence" value="ECO:0007669"/>
    <property type="project" value="TreeGrafter"/>
</dbReference>
<comment type="caution">
    <text evidence="4">The sequence shown here is derived from an EMBL/GenBank/DDBJ whole genome shotgun (WGS) entry which is preliminary data.</text>
</comment>
<dbReference type="Pfam" id="PF12826">
    <property type="entry name" value="HHH_2"/>
    <property type="match status" value="1"/>
</dbReference>
<reference evidence="4 5" key="1">
    <citation type="journal article" date="2020" name="J. Phycol.">
        <title>Comparative genome analysis reveals Cyanidiococcus gen. nov., a new extremophilic red algal genus sister to Cyanidioschyzon (Cyanidioschyzonaceae, Rhodophyta).</title>
        <authorList>
            <person name="Liu S.-L."/>
            <person name="Chiang Y.-R."/>
            <person name="Yoon H.S."/>
            <person name="Fu H.-Y."/>
        </authorList>
    </citation>
    <scope>NUCLEOTIDE SEQUENCE [LARGE SCALE GENOMIC DNA]</scope>
    <source>
        <strain evidence="4 5">THAL066</strain>
    </source>
</reference>
<organism evidence="4 5">
    <name type="scientific">Cyanidiococcus yangmingshanensis</name>
    <dbReference type="NCBI Taxonomy" id="2690220"/>
    <lineage>
        <taxon>Eukaryota</taxon>
        <taxon>Rhodophyta</taxon>
        <taxon>Bangiophyceae</taxon>
        <taxon>Cyanidiales</taxon>
        <taxon>Cyanidiaceae</taxon>
        <taxon>Cyanidiococcus</taxon>
    </lineage>
</organism>
<dbReference type="SUPFAM" id="SSF47781">
    <property type="entry name" value="RuvA domain 2-like"/>
    <property type="match status" value="1"/>
</dbReference>
<dbReference type="InterPro" id="IPR041663">
    <property type="entry name" value="DisA/LigA_HHH"/>
</dbReference>